<dbReference type="EMBL" id="VINQ01000032">
    <property type="protein sequence ID" value="KAA0909575.1"/>
    <property type="molecule type" value="Genomic_DNA"/>
</dbReference>
<accession>A0A5A9YXH9</accession>
<dbReference type="InterPro" id="IPR038109">
    <property type="entry name" value="DNA_bind_recomb_sf"/>
</dbReference>
<dbReference type="Proteomes" id="UP000325291">
    <property type="component" value="Unassembled WGS sequence"/>
</dbReference>
<evidence type="ECO:0000259" key="3">
    <source>
        <dbReference type="PROSITE" id="PS51736"/>
    </source>
</evidence>
<gene>
    <name evidence="4" type="ORF">FLO80_20975</name>
</gene>
<dbReference type="Pfam" id="PF07508">
    <property type="entry name" value="Recombinase"/>
    <property type="match status" value="1"/>
</dbReference>
<dbReference type="SMART" id="SM00857">
    <property type="entry name" value="Resolvase"/>
    <property type="match status" value="1"/>
</dbReference>
<dbReference type="InterPro" id="IPR036162">
    <property type="entry name" value="Resolvase-like_N_sf"/>
</dbReference>
<dbReference type="CDD" id="cd00338">
    <property type="entry name" value="Ser_Recombinase"/>
    <property type="match status" value="1"/>
</dbReference>
<dbReference type="GO" id="GO:0003677">
    <property type="term" value="F:DNA binding"/>
    <property type="evidence" value="ECO:0007669"/>
    <property type="project" value="UniProtKB-KW"/>
</dbReference>
<dbReference type="InterPro" id="IPR050639">
    <property type="entry name" value="SSR_resolvase"/>
</dbReference>
<dbReference type="SUPFAM" id="SSF53041">
    <property type="entry name" value="Resolvase-like"/>
    <property type="match status" value="1"/>
</dbReference>
<name>A0A5A9YXH9_9RHOB</name>
<dbReference type="RefSeq" id="WP_111369386.1">
    <property type="nucleotide sequence ID" value="NZ_VINQ01000032.1"/>
</dbReference>
<dbReference type="InterPro" id="IPR006119">
    <property type="entry name" value="Resolv_N"/>
</dbReference>
<evidence type="ECO:0000313" key="5">
    <source>
        <dbReference type="Proteomes" id="UP000325291"/>
    </source>
</evidence>
<keyword evidence="5" id="KW-1185">Reference proteome</keyword>
<proteinExistence type="predicted"/>
<dbReference type="GO" id="GO:0000150">
    <property type="term" value="F:DNA strand exchange activity"/>
    <property type="evidence" value="ECO:0007669"/>
    <property type="project" value="InterPro"/>
</dbReference>
<protein>
    <submittedName>
        <fullName evidence="4">Resolvase</fullName>
    </submittedName>
</protein>
<dbReference type="InterPro" id="IPR011109">
    <property type="entry name" value="DNA_bind_recombinase_dom"/>
</dbReference>
<dbReference type="PANTHER" id="PTHR30461">
    <property type="entry name" value="DNA-INVERTASE FROM LAMBDOID PROPHAGE"/>
    <property type="match status" value="1"/>
</dbReference>
<dbReference type="AlphaFoldDB" id="A0A5A9YXH9"/>
<dbReference type="PROSITE" id="PS51736">
    <property type="entry name" value="RECOMBINASES_3"/>
    <property type="match status" value="1"/>
</dbReference>
<evidence type="ECO:0000256" key="2">
    <source>
        <dbReference type="ARBA" id="ARBA00023172"/>
    </source>
</evidence>
<evidence type="ECO:0000313" key="4">
    <source>
        <dbReference type="EMBL" id="KAA0909575.1"/>
    </source>
</evidence>
<dbReference type="Gene3D" id="3.40.50.1390">
    <property type="entry name" value="Resolvase, N-terminal catalytic domain"/>
    <property type="match status" value="1"/>
</dbReference>
<sequence>MVRNAAPNPKLVAYERVSTARQGRSGLGLEAQRKAINEFAASKNARVLGRFTEIESGGKADRPELEKALDLARLTGATLVIAKLDRLSRNAAFLLTLQGSGVRFVACDMPEANDLTVGIMALVAQQEREAISRRTKEALAAAKARGVKLGNPNGAAALRRAGRGGAPLRAVVRRNADAHAEALAPVLDAIRREGHGTLRAIAAELNARGMMTRRGGRWHVSSVRNLLRRLEPD</sequence>
<comment type="caution">
    <text evidence="4">The sequence shown here is derived from an EMBL/GenBank/DDBJ whole genome shotgun (WGS) entry which is preliminary data.</text>
</comment>
<dbReference type="Gene3D" id="3.90.1750.20">
    <property type="entry name" value="Putative Large Serine Recombinase, Chain B, Domain 2"/>
    <property type="match status" value="1"/>
</dbReference>
<dbReference type="Pfam" id="PF00239">
    <property type="entry name" value="Resolvase"/>
    <property type="match status" value="1"/>
</dbReference>
<keyword evidence="1" id="KW-0238">DNA-binding</keyword>
<organism evidence="4 5">
    <name type="scientific">Aquicoccus porphyridii</name>
    <dbReference type="NCBI Taxonomy" id="1852029"/>
    <lineage>
        <taxon>Bacteria</taxon>
        <taxon>Pseudomonadati</taxon>
        <taxon>Pseudomonadota</taxon>
        <taxon>Alphaproteobacteria</taxon>
        <taxon>Rhodobacterales</taxon>
        <taxon>Paracoccaceae</taxon>
        <taxon>Aquicoccus</taxon>
    </lineage>
</organism>
<reference evidence="4 5" key="1">
    <citation type="submission" date="2019-07" db="EMBL/GenBank/DDBJ databases">
        <title>Aquicoccus porphyridii gen. nov., sp. nov., isolated from a small marine red alga, Porphyridium marinum.</title>
        <authorList>
            <person name="Liu L."/>
        </authorList>
    </citation>
    <scope>NUCLEOTIDE SEQUENCE [LARGE SCALE GENOMIC DNA]</scope>
    <source>
        <strain evidence="4 5">L1 8-17</strain>
    </source>
</reference>
<evidence type="ECO:0000256" key="1">
    <source>
        <dbReference type="ARBA" id="ARBA00023125"/>
    </source>
</evidence>
<keyword evidence="2" id="KW-0233">DNA recombination</keyword>
<feature type="domain" description="Resolvase/invertase-type recombinase catalytic" evidence="3">
    <location>
        <begin position="10"/>
        <end position="146"/>
    </location>
</feature>
<dbReference type="PANTHER" id="PTHR30461:SF2">
    <property type="entry name" value="SERINE RECOMBINASE PINE-RELATED"/>
    <property type="match status" value="1"/>
</dbReference>